<evidence type="ECO:0000256" key="3">
    <source>
        <dbReference type="ARBA" id="ARBA00012438"/>
    </source>
</evidence>
<keyword evidence="5" id="KW-0808">Transferase</keyword>
<keyword evidence="9" id="KW-0902">Two-component regulatory system</keyword>
<feature type="domain" description="HAMP" evidence="13">
    <location>
        <begin position="187"/>
        <end position="238"/>
    </location>
</feature>
<dbReference type="PANTHER" id="PTHR45436:SF4">
    <property type="entry name" value="SENSOR PROTEIN PHOQ"/>
    <property type="match status" value="1"/>
</dbReference>
<dbReference type="SUPFAM" id="SSF55874">
    <property type="entry name" value="ATPase domain of HSP90 chaperone/DNA topoisomerase II/histidine kinase"/>
    <property type="match status" value="1"/>
</dbReference>
<keyword evidence="4" id="KW-0597">Phosphoprotein</keyword>
<evidence type="ECO:0000256" key="7">
    <source>
        <dbReference type="ARBA" id="ARBA00022777"/>
    </source>
</evidence>
<evidence type="ECO:0000256" key="9">
    <source>
        <dbReference type="ARBA" id="ARBA00023012"/>
    </source>
</evidence>
<name>A0YCB3_9GAMM</name>
<keyword evidence="7 14" id="KW-0418">Kinase</keyword>
<evidence type="ECO:0000256" key="10">
    <source>
        <dbReference type="ARBA" id="ARBA00023136"/>
    </source>
</evidence>
<evidence type="ECO:0000256" key="11">
    <source>
        <dbReference type="SAM" id="Phobius"/>
    </source>
</evidence>
<comment type="caution">
    <text evidence="14">The sequence shown here is derived from an EMBL/GenBank/DDBJ whole genome shotgun (WGS) entry which is preliminary data.</text>
</comment>
<dbReference type="Gene3D" id="1.10.287.130">
    <property type="match status" value="1"/>
</dbReference>
<dbReference type="InterPro" id="IPR005467">
    <property type="entry name" value="His_kinase_dom"/>
</dbReference>
<dbReference type="SUPFAM" id="SSF47384">
    <property type="entry name" value="Homodimeric domain of signal transducing histidine kinase"/>
    <property type="match status" value="1"/>
</dbReference>
<keyword evidence="6 11" id="KW-0812">Transmembrane</keyword>
<dbReference type="STRING" id="247633.GP2143_07779"/>
<evidence type="ECO:0000313" key="15">
    <source>
        <dbReference type="Proteomes" id="UP000004931"/>
    </source>
</evidence>
<dbReference type="PROSITE" id="PS50885">
    <property type="entry name" value="HAMP"/>
    <property type="match status" value="1"/>
</dbReference>
<keyword evidence="10 11" id="KW-0472">Membrane</keyword>
<evidence type="ECO:0000256" key="5">
    <source>
        <dbReference type="ARBA" id="ARBA00022679"/>
    </source>
</evidence>
<proteinExistence type="predicted"/>
<dbReference type="SMART" id="SM00387">
    <property type="entry name" value="HATPase_c"/>
    <property type="match status" value="1"/>
</dbReference>
<evidence type="ECO:0000259" key="12">
    <source>
        <dbReference type="PROSITE" id="PS50109"/>
    </source>
</evidence>
<dbReference type="AlphaFoldDB" id="A0YCB3"/>
<dbReference type="InterPro" id="IPR036097">
    <property type="entry name" value="HisK_dim/P_sf"/>
</dbReference>
<feature type="domain" description="Histidine kinase" evidence="12">
    <location>
        <begin position="246"/>
        <end position="442"/>
    </location>
</feature>
<feature type="transmembrane region" description="Helical" evidence="11">
    <location>
        <begin position="167"/>
        <end position="186"/>
    </location>
</feature>
<accession>A0YCB3</accession>
<dbReference type="PANTHER" id="PTHR45436">
    <property type="entry name" value="SENSOR HISTIDINE KINASE YKOH"/>
    <property type="match status" value="1"/>
</dbReference>
<protein>
    <recommendedName>
        <fullName evidence="3">histidine kinase</fullName>
        <ecNumber evidence="3">2.7.13.3</ecNumber>
    </recommendedName>
</protein>
<comment type="catalytic activity">
    <reaction evidence="1">
        <text>ATP + protein L-histidine = ADP + protein N-phospho-L-histidine.</text>
        <dbReference type="EC" id="2.7.13.3"/>
    </reaction>
</comment>
<dbReference type="PROSITE" id="PS50109">
    <property type="entry name" value="HIS_KIN"/>
    <property type="match status" value="1"/>
</dbReference>
<dbReference type="Gene3D" id="3.30.565.10">
    <property type="entry name" value="Histidine kinase-like ATPase, C-terminal domain"/>
    <property type="match status" value="1"/>
</dbReference>
<dbReference type="Pfam" id="PF02518">
    <property type="entry name" value="HATPase_c"/>
    <property type="match status" value="1"/>
</dbReference>
<evidence type="ECO:0000256" key="8">
    <source>
        <dbReference type="ARBA" id="ARBA00022989"/>
    </source>
</evidence>
<evidence type="ECO:0000259" key="13">
    <source>
        <dbReference type="PROSITE" id="PS50885"/>
    </source>
</evidence>
<gene>
    <name evidence="14" type="ORF">GP2143_07779</name>
</gene>
<dbReference type="EMBL" id="AAVT01000003">
    <property type="protein sequence ID" value="EAW31432.1"/>
    <property type="molecule type" value="Genomic_DNA"/>
</dbReference>
<comment type="subcellular location">
    <subcellularLocation>
        <location evidence="2">Membrane</location>
    </subcellularLocation>
</comment>
<evidence type="ECO:0000313" key="14">
    <source>
        <dbReference type="EMBL" id="EAW31432.1"/>
    </source>
</evidence>
<dbReference type="OrthoDB" id="9809567at2"/>
<keyword evidence="8 11" id="KW-1133">Transmembrane helix</keyword>
<dbReference type="eggNOG" id="COG0642">
    <property type="taxonomic scope" value="Bacteria"/>
</dbReference>
<dbReference type="InterPro" id="IPR003594">
    <property type="entry name" value="HATPase_dom"/>
</dbReference>
<evidence type="ECO:0000256" key="4">
    <source>
        <dbReference type="ARBA" id="ARBA00022553"/>
    </source>
</evidence>
<dbReference type="InterPro" id="IPR050428">
    <property type="entry name" value="TCS_sensor_his_kinase"/>
</dbReference>
<dbReference type="GO" id="GO:0000155">
    <property type="term" value="F:phosphorelay sensor kinase activity"/>
    <property type="evidence" value="ECO:0007669"/>
    <property type="project" value="InterPro"/>
</dbReference>
<dbReference type="Proteomes" id="UP000004931">
    <property type="component" value="Unassembled WGS sequence"/>
</dbReference>
<dbReference type="InterPro" id="IPR004358">
    <property type="entry name" value="Sig_transdc_His_kin-like_C"/>
</dbReference>
<dbReference type="PRINTS" id="PR00344">
    <property type="entry name" value="BCTRLSENSOR"/>
</dbReference>
<reference evidence="14 15" key="1">
    <citation type="journal article" date="2010" name="J. Bacteriol.">
        <title>Genome sequence of the oligotrophic marine Gammaproteobacterium HTCC2143, isolated from the Oregon Coast.</title>
        <authorList>
            <person name="Oh H.M."/>
            <person name="Kang I."/>
            <person name="Ferriera S."/>
            <person name="Giovannoni S.J."/>
            <person name="Cho J.C."/>
        </authorList>
    </citation>
    <scope>NUCLEOTIDE SEQUENCE [LARGE SCALE GENOMIC DNA]</scope>
    <source>
        <strain evidence="14 15">HTCC2143</strain>
    </source>
</reference>
<evidence type="ECO:0000256" key="2">
    <source>
        <dbReference type="ARBA" id="ARBA00004370"/>
    </source>
</evidence>
<evidence type="ECO:0000256" key="1">
    <source>
        <dbReference type="ARBA" id="ARBA00000085"/>
    </source>
</evidence>
<sequence>MINTLFGRLLVASVLVLSLFLGLIDYTVNQLTLENAYETQQEKLRLQNHALLYSARISNDQIELPDDLREVRFDEYESGLYGFVSDIDGSILWQSYSAASLTFDSSIFQTTLNKPGTSQYEIVPGYFAYHHLVSWEIIGDIPQQIIFTVLEDNRPILKNIDLLQQRLRLWLLIIGLLLTALLMLILRWGTKPLRRLALNLKLIESGVKNRIEGNYPVEFYHVTNNLNQLIDSERQQRERYHSTLADLAHSLKTPLAVIHTELDNTHNALISEQTQRMDEIIKHQLQRAVVVSPHGLIEAISVENCVDRLISAMKKVYAEKHLAFEINIAENAVFKGDQRDLMEVLGNLIDNACKASNSKVAVAANNMPPGLNIEIHDDGSGIPISSRENLIKRGHRADTRYVGQGIGLDVANDIVESYNGKLEIAQSILGGALIIIRLPQVNKTHGQ</sequence>
<dbReference type="InterPro" id="IPR036890">
    <property type="entry name" value="HATPase_C_sf"/>
</dbReference>
<dbReference type="InterPro" id="IPR003660">
    <property type="entry name" value="HAMP_dom"/>
</dbReference>
<dbReference type="GO" id="GO:0005886">
    <property type="term" value="C:plasma membrane"/>
    <property type="evidence" value="ECO:0007669"/>
    <property type="project" value="TreeGrafter"/>
</dbReference>
<dbReference type="GO" id="GO:0005524">
    <property type="term" value="F:ATP binding"/>
    <property type="evidence" value="ECO:0007669"/>
    <property type="project" value="UniProtKB-KW"/>
</dbReference>
<organism evidence="14 15">
    <name type="scientific">marine gamma proteobacterium HTCC2143</name>
    <dbReference type="NCBI Taxonomy" id="247633"/>
    <lineage>
        <taxon>Bacteria</taxon>
        <taxon>Pseudomonadati</taxon>
        <taxon>Pseudomonadota</taxon>
        <taxon>Gammaproteobacteria</taxon>
        <taxon>Cellvibrionales</taxon>
        <taxon>Spongiibacteraceae</taxon>
        <taxon>BD1-7 clade</taxon>
    </lineage>
</organism>
<dbReference type="EC" id="2.7.13.3" evidence="3"/>
<evidence type="ECO:0000256" key="6">
    <source>
        <dbReference type="ARBA" id="ARBA00022692"/>
    </source>
</evidence>
<keyword evidence="15" id="KW-1185">Reference proteome</keyword>